<accession>A0AB37G6P7</accession>
<feature type="domain" description="Xylose isomerase-like TIM barrel" evidence="2">
    <location>
        <begin position="34"/>
        <end position="244"/>
    </location>
</feature>
<evidence type="ECO:0000256" key="1">
    <source>
        <dbReference type="ARBA" id="ARBA00023235"/>
    </source>
</evidence>
<dbReference type="AlphaFoldDB" id="A0AB37G6P7"/>
<organism evidence="3 5">
    <name type="scientific">Corynebacterium amycolatum</name>
    <dbReference type="NCBI Taxonomy" id="43765"/>
    <lineage>
        <taxon>Bacteria</taxon>
        <taxon>Bacillati</taxon>
        <taxon>Actinomycetota</taxon>
        <taxon>Actinomycetes</taxon>
        <taxon>Mycobacteriales</taxon>
        <taxon>Corynebacteriaceae</taxon>
        <taxon>Corynebacterium</taxon>
    </lineage>
</organism>
<sequence>MPAPPPVTTTVLVMSTIINCSTVYAHMSPHDAVNAARDDGYAAVEFWWPFDLAVPAPDEVSAFCDLFDDSLGLYAMNLWGGDMAAGQRGVLDTDGLPAGHLEAVSQIASATGLKCSNVLLGRSGELTDLQVQRLTEITAQLGLSGVRALIEPLSGMSDYPITDPWQAEELAQQTGASVLADFYHFAANGVDVDAWLTDVEAGRVSLPAHVQIADFPGRGAPGTGEVPLRSWVERLRAAGYAGEVAGEWTL</sequence>
<evidence type="ECO:0000313" key="5">
    <source>
        <dbReference type="Proteomes" id="UP000594774"/>
    </source>
</evidence>
<proteinExistence type="predicted"/>
<gene>
    <name evidence="3" type="ORF">I6G95_08060</name>
    <name evidence="4" type="ORF">I6H48_08625</name>
</gene>
<dbReference type="PANTHER" id="PTHR43489:SF6">
    <property type="entry name" value="HYDROXYPYRUVATE ISOMERASE-RELATED"/>
    <property type="match status" value="1"/>
</dbReference>
<dbReference type="Pfam" id="PF01261">
    <property type="entry name" value="AP_endonuc_2"/>
    <property type="match status" value="1"/>
</dbReference>
<evidence type="ECO:0000313" key="6">
    <source>
        <dbReference type="Proteomes" id="UP000595198"/>
    </source>
</evidence>
<reference evidence="5 6" key="1">
    <citation type="submission" date="2020-12" db="EMBL/GenBank/DDBJ databases">
        <title>FDA dAtabase for Regulatory Grade micrObial Sequences (FDA-ARGOS): Supporting development and validation of Infectious Disease Dx tests.</title>
        <authorList>
            <person name="Sproer C."/>
            <person name="Gronow S."/>
            <person name="Severitt S."/>
            <person name="Schroder I."/>
            <person name="Tallon L."/>
            <person name="Sadzewicz L."/>
            <person name="Zhao X."/>
            <person name="Boylan J."/>
            <person name="Ott S."/>
            <person name="Bowen H."/>
            <person name="Vavikolanu K."/>
            <person name="Mehta A."/>
            <person name="Aluvathingal J."/>
            <person name="Nadendla S."/>
            <person name="Lowell S."/>
            <person name="Myers T."/>
            <person name="Yan Y."/>
            <person name="Sichtig H."/>
        </authorList>
    </citation>
    <scope>NUCLEOTIDE SEQUENCE [LARGE SCALE GENOMIC DNA]</scope>
    <source>
        <strain evidence="3 5">FDAARGOS_938</strain>
        <strain evidence="4 6">FDAARGOS_991</strain>
    </source>
</reference>
<dbReference type="GO" id="GO:0046487">
    <property type="term" value="P:glyoxylate metabolic process"/>
    <property type="evidence" value="ECO:0007669"/>
    <property type="project" value="TreeGrafter"/>
</dbReference>
<dbReference type="EMBL" id="CP066023">
    <property type="protein sequence ID" value="QQB82021.1"/>
    <property type="molecule type" value="Genomic_DNA"/>
</dbReference>
<keyword evidence="6" id="KW-1185">Reference proteome</keyword>
<name>A0AB37G6P7_CORAY</name>
<dbReference type="InterPro" id="IPR050417">
    <property type="entry name" value="Sugar_Epim/Isomerase"/>
</dbReference>
<protein>
    <submittedName>
        <fullName evidence="3">Xylose isomerase</fullName>
    </submittedName>
</protein>
<dbReference type="Proteomes" id="UP000594774">
    <property type="component" value="Chromosome"/>
</dbReference>
<dbReference type="GO" id="GO:0008903">
    <property type="term" value="F:hydroxypyruvate isomerase activity"/>
    <property type="evidence" value="ECO:0007669"/>
    <property type="project" value="TreeGrafter"/>
</dbReference>
<dbReference type="SUPFAM" id="SSF51658">
    <property type="entry name" value="Xylose isomerase-like"/>
    <property type="match status" value="1"/>
</dbReference>
<dbReference type="EMBL" id="CP065628">
    <property type="protein sequence ID" value="QPR30184.1"/>
    <property type="molecule type" value="Genomic_DNA"/>
</dbReference>
<dbReference type="Proteomes" id="UP000595198">
    <property type="component" value="Chromosome"/>
</dbReference>
<evidence type="ECO:0000313" key="3">
    <source>
        <dbReference type="EMBL" id="QPR30184.1"/>
    </source>
</evidence>
<keyword evidence="1 3" id="KW-0413">Isomerase</keyword>
<dbReference type="PANTHER" id="PTHR43489">
    <property type="entry name" value="ISOMERASE"/>
    <property type="match status" value="1"/>
</dbReference>
<evidence type="ECO:0000259" key="2">
    <source>
        <dbReference type="Pfam" id="PF01261"/>
    </source>
</evidence>
<dbReference type="Gene3D" id="3.20.20.150">
    <property type="entry name" value="Divalent-metal-dependent TIM barrel enzymes"/>
    <property type="match status" value="1"/>
</dbReference>
<evidence type="ECO:0000313" key="4">
    <source>
        <dbReference type="EMBL" id="QQB82021.1"/>
    </source>
</evidence>
<dbReference type="InterPro" id="IPR013022">
    <property type="entry name" value="Xyl_isomerase-like_TIM-brl"/>
</dbReference>
<dbReference type="InterPro" id="IPR036237">
    <property type="entry name" value="Xyl_isomerase-like_sf"/>
</dbReference>